<gene>
    <name evidence="2" type="ORF">AAHA92_14586</name>
</gene>
<name>A0ABD1HG22_SALDI</name>
<organism evidence="2 3">
    <name type="scientific">Salvia divinorum</name>
    <name type="common">Maria pastora</name>
    <name type="synonym">Diviner's sage</name>
    <dbReference type="NCBI Taxonomy" id="28513"/>
    <lineage>
        <taxon>Eukaryota</taxon>
        <taxon>Viridiplantae</taxon>
        <taxon>Streptophyta</taxon>
        <taxon>Embryophyta</taxon>
        <taxon>Tracheophyta</taxon>
        <taxon>Spermatophyta</taxon>
        <taxon>Magnoliopsida</taxon>
        <taxon>eudicotyledons</taxon>
        <taxon>Gunneridae</taxon>
        <taxon>Pentapetalae</taxon>
        <taxon>asterids</taxon>
        <taxon>lamiids</taxon>
        <taxon>Lamiales</taxon>
        <taxon>Lamiaceae</taxon>
        <taxon>Nepetoideae</taxon>
        <taxon>Mentheae</taxon>
        <taxon>Salviinae</taxon>
        <taxon>Salvia</taxon>
        <taxon>Salvia subgen. Calosphace</taxon>
    </lineage>
</organism>
<comment type="caution">
    <text evidence="2">The sequence shown here is derived from an EMBL/GenBank/DDBJ whole genome shotgun (WGS) entry which is preliminary data.</text>
</comment>
<proteinExistence type="predicted"/>
<accession>A0ABD1HG22</accession>
<reference evidence="2 3" key="1">
    <citation type="submission" date="2024-06" db="EMBL/GenBank/DDBJ databases">
        <title>A chromosome level genome sequence of Diviner's sage (Salvia divinorum).</title>
        <authorList>
            <person name="Ford S.A."/>
            <person name="Ro D.-K."/>
            <person name="Ness R.W."/>
            <person name="Phillips M.A."/>
        </authorList>
    </citation>
    <scope>NUCLEOTIDE SEQUENCE [LARGE SCALE GENOMIC DNA]</scope>
    <source>
        <strain evidence="2">SAF-2024a</strain>
        <tissue evidence="2">Leaf</tissue>
    </source>
</reference>
<dbReference type="Proteomes" id="UP001567538">
    <property type="component" value="Unassembled WGS sequence"/>
</dbReference>
<evidence type="ECO:0000313" key="3">
    <source>
        <dbReference type="Proteomes" id="UP001567538"/>
    </source>
</evidence>
<evidence type="ECO:0008006" key="4">
    <source>
        <dbReference type="Google" id="ProtNLM"/>
    </source>
</evidence>
<feature type="region of interest" description="Disordered" evidence="1">
    <location>
        <begin position="22"/>
        <end position="65"/>
    </location>
</feature>
<feature type="compositionally biased region" description="Polar residues" evidence="1">
    <location>
        <begin position="34"/>
        <end position="51"/>
    </location>
</feature>
<evidence type="ECO:0000313" key="2">
    <source>
        <dbReference type="EMBL" id="KAL1553976.1"/>
    </source>
</evidence>
<dbReference type="AlphaFoldDB" id="A0ABD1HG22"/>
<evidence type="ECO:0000256" key="1">
    <source>
        <dbReference type="SAM" id="MobiDB-lite"/>
    </source>
</evidence>
<sequence>MCRDEQLFSSYFQQISEHRESVVVDDETADANHIPSNEGTKRPSSNGSKTQKGCRYSPVVQSKDGQTKAANDLLHDLPADGLRNMSDSEDEKRTRKKCIRYTPFKLTDGCPVWNVRVVFGSRELFMKALRQYIVAPKRPVDAARNYTTKLRIKCHGVGCEWYIYLRKTKAYNGIDCVLLGMQREHAHICSEVWENKWITSRWLAECFTEKIQSTSTHLYAGFKTVCG</sequence>
<protein>
    <recommendedName>
        <fullName evidence="4">Transposase MuDR plant domain-containing protein</fullName>
    </recommendedName>
</protein>
<dbReference type="EMBL" id="JBEAFC010000006">
    <property type="protein sequence ID" value="KAL1553976.1"/>
    <property type="molecule type" value="Genomic_DNA"/>
</dbReference>
<keyword evidence="3" id="KW-1185">Reference proteome</keyword>